<dbReference type="SUPFAM" id="SSF46785">
    <property type="entry name" value="Winged helix' DNA-binding domain"/>
    <property type="match status" value="1"/>
</dbReference>
<organism evidence="1 2">
    <name type="scientific">Vibrio algarum</name>
    <dbReference type="NCBI Taxonomy" id="3020714"/>
    <lineage>
        <taxon>Bacteria</taxon>
        <taxon>Pseudomonadati</taxon>
        <taxon>Pseudomonadota</taxon>
        <taxon>Gammaproteobacteria</taxon>
        <taxon>Vibrionales</taxon>
        <taxon>Vibrionaceae</taxon>
        <taxon>Vibrio</taxon>
    </lineage>
</organism>
<comment type="caution">
    <text evidence="1">The sequence shown here is derived from an EMBL/GenBank/DDBJ whole genome shotgun (WGS) entry which is preliminary data.</text>
</comment>
<evidence type="ECO:0008006" key="3">
    <source>
        <dbReference type="Google" id="ProtNLM"/>
    </source>
</evidence>
<proteinExistence type="predicted"/>
<protein>
    <recommendedName>
        <fullName evidence="3">LysR family transcriptional regulator</fullName>
    </recommendedName>
</protein>
<dbReference type="InterPro" id="IPR036388">
    <property type="entry name" value="WH-like_DNA-bd_sf"/>
</dbReference>
<gene>
    <name evidence="1" type="ORF">PGX00_02150</name>
</gene>
<dbReference type="InterPro" id="IPR036390">
    <property type="entry name" value="WH_DNA-bd_sf"/>
</dbReference>
<keyword evidence="2" id="KW-1185">Reference proteome</keyword>
<accession>A0ABT4YMG2</accession>
<evidence type="ECO:0000313" key="1">
    <source>
        <dbReference type="EMBL" id="MDB1122595.1"/>
    </source>
</evidence>
<dbReference type="RefSeq" id="WP_272132504.1">
    <property type="nucleotide sequence ID" value="NZ_JAQLOI010000001.1"/>
</dbReference>
<dbReference type="Proteomes" id="UP001210678">
    <property type="component" value="Unassembled WGS sequence"/>
</dbReference>
<dbReference type="Gene3D" id="1.10.10.10">
    <property type="entry name" value="Winged helix-like DNA-binding domain superfamily/Winged helix DNA-binding domain"/>
    <property type="match status" value="1"/>
</dbReference>
<dbReference type="EMBL" id="JAQLOI010000001">
    <property type="protein sequence ID" value="MDB1122595.1"/>
    <property type="molecule type" value="Genomic_DNA"/>
</dbReference>
<evidence type="ECO:0000313" key="2">
    <source>
        <dbReference type="Proteomes" id="UP001210678"/>
    </source>
</evidence>
<sequence>MSFSVKEFYQFDVFCQIVESGGITNAEYVTGLSQPSLSAILAKLEKN</sequence>
<reference evidence="1 2" key="1">
    <citation type="submission" date="2023-01" db="EMBL/GenBank/DDBJ databases">
        <title>Vibrio sp. KJ40-1 sp.nov, isolated from marine algae.</title>
        <authorList>
            <person name="Butt M."/>
            <person name="Kim J.M.J."/>
            <person name="Jeon C.O.C."/>
        </authorList>
    </citation>
    <scope>NUCLEOTIDE SEQUENCE [LARGE SCALE GENOMIC DNA]</scope>
    <source>
        <strain evidence="1 2">KJ40-1</strain>
    </source>
</reference>
<name>A0ABT4YMG2_9VIBR</name>